<protein>
    <submittedName>
        <fullName evidence="10">Gustatory receptor for sugar taste 43a-like</fullName>
    </submittedName>
</protein>
<feature type="transmembrane region" description="Helical" evidence="8">
    <location>
        <begin position="30"/>
        <end position="50"/>
    </location>
</feature>
<accession>A0A6P8ZMP8</accession>
<keyword evidence="4 8" id="KW-1133">Transmembrane helix</keyword>
<dbReference type="GeneID" id="117645126"/>
<comment type="subcellular location">
    <subcellularLocation>
        <location evidence="1">Cell membrane</location>
        <topology evidence="1">Multi-pass membrane protein</topology>
    </subcellularLocation>
</comment>
<dbReference type="GO" id="GO:0008049">
    <property type="term" value="P:male courtship behavior"/>
    <property type="evidence" value="ECO:0007669"/>
    <property type="project" value="TreeGrafter"/>
</dbReference>
<dbReference type="InterPro" id="IPR013604">
    <property type="entry name" value="7TM_chemorcpt"/>
</dbReference>
<dbReference type="RefSeq" id="XP_034240979.1">
    <property type="nucleotide sequence ID" value="XM_034385088.1"/>
</dbReference>
<dbReference type="GO" id="GO:0030424">
    <property type="term" value="C:axon"/>
    <property type="evidence" value="ECO:0007669"/>
    <property type="project" value="TreeGrafter"/>
</dbReference>
<evidence type="ECO:0000256" key="5">
    <source>
        <dbReference type="ARBA" id="ARBA00023136"/>
    </source>
</evidence>
<gene>
    <name evidence="10" type="primary">LOC117645126</name>
</gene>
<dbReference type="GO" id="GO:0030425">
    <property type="term" value="C:dendrite"/>
    <property type="evidence" value="ECO:0007669"/>
    <property type="project" value="TreeGrafter"/>
</dbReference>
<keyword evidence="5 8" id="KW-0472">Membrane</keyword>
<keyword evidence="6" id="KW-0675">Receptor</keyword>
<dbReference type="OrthoDB" id="6366728at2759"/>
<dbReference type="GO" id="GO:0007635">
    <property type="term" value="P:chemosensory behavior"/>
    <property type="evidence" value="ECO:0007669"/>
    <property type="project" value="TreeGrafter"/>
</dbReference>
<evidence type="ECO:0000256" key="6">
    <source>
        <dbReference type="ARBA" id="ARBA00023170"/>
    </source>
</evidence>
<evidence type="ECO:0000313" key="10">
    <source>
        <dbReference type="RefSeq" id="XP_034240979.1"/>
    </source>
</evidence>
<dbReference type="GO" id="GO:0005886">
    <property type="term" value="C:plasma membrane"/>
    <property type="evidence" value="ECO:0007669"/>
    <property type="project" value="UniProtKB-SubCell"/>
</dbReference>
<evidence type="ECO:0000256" key="8">
    <source>
        <dbReference type="SAM" id="Phobius"/>
    </source>
</evidence>
<sequence>MLCILLHLVITAYFFLKQLMNSHLINTTQYIVVQFLWLGVHLIRLLMIVLPCSRASAEASRTGALVGVVLSTASPYTVAHKQLESFSIQLLHHKVNFNACGLFELGLPLVVSILGAVTTYLVVLLQLKGSPTSPGVANNTAAVLETT</sequence>
<keyword evidence="3 8" id="KW-0812">Transmembrane</keyword>
<dbReference type="PANTHER" id="PTHR21143:SF123">
    <property type="entry name" value="GUSTATORY RECEPTOR FOR SUGAR TASTE 43A-RELATED"/>
    <property type="match status" value="1"/>
</dbReference>
<reference evidence="10" key="1">
    <citation type="submission" date="2025-08" db="UniProtKB">
        <authorList>
            <consortium name="RefSeq"/>
        </authorList>
    </citation>
    <scope>IDENTIFICATION</scope>
    <source>
        <tissue evidence="10">Total insect</tissue>
    </source>
</reference>
<evidence type="ECO:0000256" key="4">
    <source>
        <dbReference type="ARBA" id="ARBA00022989"/>
    </source>
</evidence>
<dbReference type="PANTHER" id="PTHR21143">
    <property type="entry name" value="INVERTEBRATE GUSTATORY RECEPTOR"/>
    <property type="match status" value="1"/>
</dbReference>
<dbReference type="Pfam" id="PF08395">
    <property type="entry name" value="7tm_7"/>
    <property type="match status" value="1"/>
</dbReference>
<dbReference type="InParanoid" id="A0A6P8ZMP8"/>
<dbReference type="AlphaFoldDB" id="A0A6P8ZMP8"/>
<proteinExistence type="predicted"/>
<keyword evidence="2" id="KW-1003">Cell membrane</keyword>
<organism evidence="10">
    <name type="scientific">Thrips palmi</name>
    <name type="common">Melon thrips</name>
    <dbReference type="NCBI Taxonomy" id="161013"/>
    <lineage>
        <taxon>Eukaryota</taxon>
        <taxon>Metazoa</taxon>
        <taxon>Ecdysozoa</taxon>
        <taxon>Arthropoda</taxon>
        <taxon>Hexapoda</taxon>
        <taxon>Insecta</taxon>
        <taxon>Pterygota</taxon>
        <taxon>Neoptera</taxon>
        <taxon>Paraneoptera</taxon>
        <taxon>Thysanoptera</taxon>
        <taxon>Terebrantia</taxon>
        <taxon>Thripoidea</taxon>
        <taxon>Thripidae</taxon>
        <taxon>Thrips</taxon>
    </lineage>
</organism>
<name>A0A6P8ZMP8_THRPL</name>
<dbReference type="GO" id="GO:0050909">
    <property type="term" value="P:sensory perception of taste"/>
    <property type="evidence" value="ECO:0007669"/>
    <property type="project" value="InterPro"/>
</dbReference>
<dbReference type="KEGG" id="tpal:117645126"/>
<evidence type="ECO:0000256" key="2">
    <source>
        <dbReference type="ARBA" id="ARBA00022475"/>
    </source>
</evidence>
<evidence type="ECO:0000313" key="9">
    <source>
        <dbReference type="Proteomes" id="UP000515158"/>
    </source>
</evidence>
<feature type="transmembrane region" description="Helical" evidence="8">
    <location>
        <begin position="105"/>
        <end position="125"/>
    </location>
</feature>
<dbReference type="GO" id="GO:0043025">
    <property type="term" value="C:neuronal cell body"/>
    <property type="evidence" value="ECO:0007669"/>
    <property type="project" value="TreeGrafter"/>
</dbReference>
<dbReference type="Proteomes" id="UP000515158">
    <property type="component" value="Unplaced"/>
</dbReference>
<dbReference type="GO" id="GO:0007165">
    <property type="term" value="P:signal transduction"/>
    <property type="evidence" value="ECO:0007669"/>
    <property type="project" value="UniProtKB-KW"/>
</dbReference>
<evidence type="ECO:0000256" key="3">
    <source>
        <dbReference type="ARBA" id="ARBA00022692"/>
    </source>
</evidence>
<keyword evidence="7" id="KW-0807">Transducer</keyword>
<evidence type="ECO:0000256" key="1">
    <source>
        <dbReference type="ARBA" id="ARBA00004651"/>
    </source>
</evidence>
<keyword evidence="9" id="KW-1185">Reference proteome</keyword>
<evidence type="ECO:0000256" key="7">
    <source>
        <dbReference type="ARBA" id="ARBA00023224"/>
    </source>
</evidence>